<evidence type="ECO:0000313" key="2">
    <source>
        <dbReference type="EMBL" id="KAJ4496805.1"/>
    </source>
</evidence>
<gene>
    <name evidence="2" type="ORF">C8R41DRAFT_824808</name>
</gene>
<accession>A0ABQ8VK95</accession>
<protein>
    <submittedName>
        <fullName evidence="2">Uncharacterized protein</fullName>
    </submittedName>
</protein>
<keyword evidence="3" id="KW-1185">Reference proteome</keyword>
<keyword evidence="1" id="KW-0732">Signal</keyword>
<feature type="signal peptide" evidence="1">
    <location>
        <begin position="1"/>
        <end position="27"/>
    </location>
</feature>
<organism evidence="2 3">
    <name type="scientific">Lentinula lateritia</name>
    <dbReference type="NCBI Taxonomy" id="40482"/>
    <lineage>
        <taxon>Eukaryota</taxon>
        <taxon>Fungi</taxon>
        <taxon>Dikarya</taxon>
        <taxon>Basidiomycota</taxon>
        <taxon>Agaricomycotina</taxon>
        <taxon>Agaricomycetes</taxon>
        <taxon>Agaricomycetidae</taxon>
        <taxon>Agaricales</taxon>
        <taxon>Marasmiineae</taxon>
        <taxon>Omphalotaceae</taxon>
        <taxon>Lentinula</taxon>
    </lineage>
</organism>
<name>A0ABQ8VK95_9AGAR</name>
<evidence type="ECO:0000256" key="1">
    <source>
        <dbReference type="SAM" id="SignalP"/>
    </source>
</evidence>
<dbReference type="EMBL" id="JANVFT010000025">
    <property type="protein sequence ID" value="KAJ4496805.1"/>
    <property type="molecule type" value="Genomic_DNA"/>
</dbReference>
<dbReference type="Proteomes" id="UP001150217">
    <property type="component" value="Unassembled WGS sequence"/>
</dbReference>
<evidence type="ECO:0000313" key="3">
    <source>
        <dbReference type="Proteomes" id="UP001150217"/>
    </source>
</evidence>
<reference evidence="2" key="1">
    <citation type="submission" date="2022-08" db="EMBL/GenBank/DDBJ databases">
        <title>A Global Phylogenomic Analysis of the Shiitake Genus Lentinula.</title>
        <authorList>
            <consortium name="DOE Joint Genome Institute"/>
            <person name="Sierra-Patev S."/>
            <person name="Min B."/>
            <person name="Naranjo-Ortiz M."/>
            <person name="Looney B."/>
            <person name="Konkel Z."/>
            <person name="Slot J.C."/>
            <person name="Sakamoto Y."/>
            <person name="Steenwyk J.L."/>
            <person name="Rokas A."/>
            <person name="Carro J."/>
            <person name="Camarero S."/>
            <person name="Ferreira P."/>
            <person name="Molpeceres G."/>
            <person name="Ruiz-Duenas F.J."/>
            <person name="Serrano A."/>
            <person name="Henrissat B."/>
            <person name="Drula E."/>
            <person name="Hughes K.W."/>
            <person name="Mata J.L."/>
            <person name="Ishikawa N.K."/>
            <person name="Vargas-Isla R."/>
            <person name="Ushijima S."/>
            <person name="Smith C.A."/>
            <person name="Ahrendt S."/>
            <person name="Andreopoulos W."/>
            <person name="He G."/>
            <person name="Labutti K."/>
            <person name="Lipzen A."/>
            <person name="Ng V."/>
            <person name="Riley R."/>
            <person name="Sandor L."/>
            <person name="Barry K."/>
            <person name="Martinez A.T."/>
            <person name="Xiao Y."/>
            <person name="Gibbons J.G."/>
            <person name="Terashima K."/>
            <person name="Grigoriev I.V."/>
            <person name="Hibbett D.S."/>
        </authorList>
    </citation>
    <scope>NUCLEOTIDE SEQUENCE</scope>
    <source>
        <strain evidence="2">RHP3577 ss4</strain>
    </source>
</reference>
<comment type="caution">
    <text evidence="2">The sequence shown here is derived from an EMBL/GenBank/DDBJ whole genome shotgun (WGS) entry which is preliminary data.</text>
</comment>
<sequence>MPCFRATLFLHLFGMCIISSIVLSVVASPIFHDGALLVSRADNDSDSEASSIAYHPAQDGARWEHNVDGQIYWHENPVEANPNVLRDSGKPNNEVKDLAIVIYRSKRRNIPESEKEYRVCVGMRCLRANKDPKAPSDLLSDVIIGRGTLQELKNVGKISFDDIEHKRQILAVFVKGQRHYFEDNSNPTNWDYIAALLRELRRESFGGPPLANQEEIEQYMKEEAKKNLFG</sequence>
<feature type="chain" id="PRO_5046497066" evidence="1">
    <location>
        <begin position="28"/>
        <end position="230"/>
    </location>
</feature>
<proteinExistence type="predicted"/>